<dbReference type="PANTHER" id="PTHR10963:SF55">
    <property type="entry name" value="GLYCOSIDE HYDROLASE FAMILY 16 PROTEIN"/>
    <property type="match status" value="1"/>
</dbReference>
<dbReference type="PROSITE" id="PS51762">
    <property type="entry name" value="GH16_2"/>
    <property type="match status" value="1"/>
</dbReference>
<dbReference type="Proteomes" id="UP001501570">
    <property type="component" value="Unassembled WGS sequence"/>
</dbReference>
<comment type="caution">
    <text evidence="4">The sequence shown here is derived from an EMBL/GenBank/DDBJ whole genome shotgun (WGS) entry which is preliminary data.</text>
</comment>
<feature type="domain" description="GH16" evidence="3">
    <location>
        <begin position="66"/>
        <end position="314"/>
    </location>
</feature>
<dbReference type="SUPFAM" id="SSF49899">
    <property type="entry name" value="Concanavalin A-like lectins/glucanases"/>
    <property type="match status" value="1"/>
</dbReference>
<dbReference type="CDD" id="cd08023">
    <property type="entry name" value="GH16_laminarinase_like"/>
    <property type="match status" value="1"/>
</dbReference>
<dbReference type="PANTHER" id="PTHR10963">
    <property type="entry name" value="GLYCOSYL HYDROLASE-RELATED"/>
    <property type="match status" value="1"/>
</dbReference>
<dbReference type="InterPro" id="IPR013320">
    <property type="entry name" value="ConA-like_dom_sf"/>
</dbReference>
<evidence type="ECO:0000256" key="2">
    <source>
        <dbReference type="SAM" id="SignalP"/>
    </source>
</evidence>
<feature type="signal peptide" evidence="2">
    <location>
        <begin position="1"/>
        <end position="36"/>
    </location>
</feature>
<dbReference type="InterPro" id="IPR000757">
    <property type="entry name" value="Beta-glucanase-like"/>
</dbReference>
<sequence length="315" mass="33868">MHTRTDQQTTPSWRRGRRFAAVSGALTVTLVAAGLAAVTTGGPAAAGTTGARPAAIVTNGTEVVRTGGNIIVNPHAWQQVWGDGFDTGVDPQKWGVIEGLVNDSLGNDQVFTSFDVSGSNGNLVITSEKRQYGSKAYTSGMVWTKGRFSFTYGKIEVRAKIPAMGPGVWPALWLQGNTNSAWPGPGGNEIDFAELWNTPSVVNQGLHYADTANGTDLGQNQGCTGATGYNSPVNLSADYHLYSLVWEPGPTLTYYVDNKATCQISLTGNYFNTPMYIVMDTALGASWFGHPDDTTPFPQQFDVDYVHVFQDQNLQ</sequence>
<evidence type="ECO:0000313" key="5">
    <source>
        <dbReference type="Proteomes" id="UP001501570"/>
    </source>
</evidence>
<proteinExistence type="inferred from homology"/>
<organism evidence="4 5">
    <name type="scientific">Rugosimonospora acidiphila</name>
    <dbReference type="NCBI Taxonomy" id="556531"/>
    <lineage>
        <taxon>Bacteria</taxon>
        <taxon>Bacillati</taxon>
        <taxon>Actinomycetota</taxon>
        <taxon>Actinomycetes</taxon>
        <taxon>Micromonosporales</taxon>
        <taxon>Micromonosporaceae</taxon>
        <taxon>Rugosimonospora</taxon>
    </lineage>
</organism>
<dbReference type="Pfam" id="PF00722">
    <property type="entry name" value="Glyco_hydro_16"/>
    <property type="match status" value="1"/>
</dbReference>
<dbReference type="Gene3D" id="2.60.120.200">
    <property type="match status" value="1"/>
</dbReference>
<feature type="chain" id="PRO_5046218492" description="GH16 domain-containing protein" evidence="2">
    <location>
        <begin position="37"/>
        <end position="315"/>
    </location>
</feature>
<keyword evidence="2" id="KW-0732">Signal</keyword>
<evidence type="ECO:0000259" key="3">
    <source>
        <dbReference type="PROSITE" id="PS51762"/>
    </source>
</evidence>
<evidence type="ECO:0000313" key="4">
    <source>
        <dbReference type="EMBL" id="GAA5179266.1"/>
    </source>
</evidence>
<reference evidence="5" key="1">
    <citation type="journal article" date="2019" name="Int. J. Syst. Evol. Microbiol.">
        <title>The Global Catalogue of Microorganisms (GCM) 10K type strain sequencing project: providing services to taxonomists for standard genome sequencing and annotation.</title>
        <authorList>
            <consortium name="The Broad Institute Genomics Platform"/>
            <consortium name="The Broad Institute Genome Sequencing Center for Infectious Disease"/>
            <person name="Wu L."/>
            <person name="Ma J."/>
        </authorList>
    </citation>
    <scope>NUCLEOTIDE SEQUENCE [LARGE SCALE GENOMIC DNA]</scope>
    <source>
        <strain evidence="5">JCM 18304</strain>
    </source>
</reference>
<comment type="similarity">
    <text evidence="1">Belongs to the glycosyl hydrolase 16 family.</text>
</comment>
<keyword evidence="5" id="KW-1185">Reference proteome</keyword>
<gene>
    <name evidence="4" type="ORF">GCM10023322_08750</name>
</gene>
<protein>
    <recommendedName>
        <fullName evidence="3">GH16 domain-containing protein</fullName>
    </recommendedName>
</protein>
<dbReference type="EMBL" id="BAABJQ010000002">
    <property type="protein sequence ID" value="GAA5179266.1"/>
    <property type="molecule type" value="Genomic_DNA"/>
</dbReference>
<accession>A0ABP9RKT3</accession>
<dbReference type="RefSeq" id="WP_345626297.1">
    <property type="nucleotide sequence ID" value="NZ_BAABJQ010000002.1"/>
</dbReference>
<evidence type="ECO:0000256" key="1">
    <source>
        <dbReference type="ARBA" id="ARBA00006865"/>
    </source>
</evidence>
<dbReference type="InterPro" id="IPR050546">
    <property type="entry name" value="Glycosyl_Hydrlase_16"/>
</dbReference>
<name>A0ABP9RKT3_9ACTN</name>